<keyword evidence="12" id="KW-1185">Reference proteome</keyword>
<keyword evidence="6 10" id="KW-0472">Membrane</keyword>
<keyword evidence="3" id="KW-1003">Cell membrane</keyword>
<evidence type="ECO:0000256" key="6">
    <source>
        <dbReference type="ARBA" id="ARBA00023136"/>
    </source>
</evidence>
<evidence type="ECO:0000256" key="4">
    <source>
        <dbReference type="ARBA" id="ARBA00022692"/>
    </source>
</evidence>
<evidence type="ECO:0000256" key="2">
    <source>
        <dbReference type="ARBA" id="ARBA00022448"/>
    </source>
</evidence>
<dbReference type="RefSeq" id="WP_246347802.1">
    <property type="nucleotide sequence ID" value="NZ_JACHOR010000003.1"/>
</dbReference>
<reference evidence="11 12" key="1">
    <citation type="submission" date="2020-08" db="EMBL/GenBank/DDBJ databases">
        <title>Genomic Encyclopedia of Type Strains, Phase IV (KMG-IV): sequencing the most valuable type-strain genomes for metagenomic binning, comparative biology and taxonomic classification.</title>
        <authorList>
            <person name="Goeker M."/>
        </authorList>
    </citation>
    <scope>NUCLEOTIDE SEQUENCE [LARGE SCALE GENOMIC DNA]</scope>
    <source>
        <strain evidence="11 12">DSM 4737</strain>
    </source>
</reference>
<evidence type="ECO:0000256" key="8">
    <source>
        <dbReference type="ARBA" id="ARBA00039168"/>
    </source>
</evidence>
<dbReference type="GO" id="GO:1990961">
    <property type="term" value="P:xenobiotic detoxification by transmembrane export across the plasma membrane"/>
    <property type="evidence" value="ECO:0007669"/>
    <property type="project" value="UniProtKB-ARBA"/>
</dbReference>
<evidence type="ECO:0000256" key="9">
    <source>
        <dbReference type="RuleBase" id="RU003942"/>
    </source>
</evidence>
<dbReference type="Pfam" id="PF00893">
    <property type="entry name" value="Multi_Drug_Res"/>
    <property type="match status" value="1"/>
</dbReference>
<evidence type="ECO:0000256" key="10">
    <source>
        <dbReference type="SAM" id="Phobius"/>
    </source>
</evidence>
<dbReference type="PANTHER" id="PTHR30561:SF0">
    <property type="entry name" value="GUANIDINIUM EXPORTER"/>
    <property type="match status" value="1"/>
</dbReference>
<proteinExistence type="inferred from homology"/>
<feature type="transmembrane region" description="Helical" evidence="10">
    <location>
        <begin position="70"/>
        <end position="89"/>
    </location>
</feature>
<keyword evidence="2" id="KW-0813">Transport</keyword>
<keyword evidence="5 10" id="KW-1133">Transmembrane helix</keyword>
<evidence type="ECO:0000313" key="12">
    <source>
        <dbReference type="Proteomes" id="UP000545037"/>
    </source>
</evidence>
<dbReference type="PANTHER" id="PTHR30561">
    <property type="entry name" value="SMR FAMILY PROTON-DEPENDENT DRUG EFFLUX TRANSPORTER SUGE"/>
    <property type="match status" value="1"/>
</dbReference>
<organism evidence="11 12">
    <name type="scientific">Brevundimonas variabilis</name>
    <dbReference type="NCBI Taxonomy" id="74312"/>
    <lineage>
        <taxon>Bacteria</taxon>
        <taxon>Pseudomonadati</taxon>
        <taxon>Pseudomonadota</taxon>
        <taxon>Alphaproteobacteria</taxon>
        <taxon>Caulobacterales</taxon>
        <taxon>Caulobacteraceae</taxon>
        <taxon>Brevundimonas</taxon>
    </lineage>
</organism>
<evidence type="ECO:0000256" key="3">
    <source>
        <dbReference type="ARBA" id="ARBA00022475"/>
    </source>
</evidence>
<dbReference type="GO" id="GO:0005886">
    <property type="term" value="C:plasma membrane"/>
    <property type="evidence" value="ECO:0007669"/>
    <property type="project" value="UniProtKB-SubCell"/>
</dbReference>
<dbReference type="FunFam" id="1.10.3730.20:FF:000001">
    <property type="entry name" value="Quaternary ammonium compound resistance transporter SugE"/>
    <property type="match status" value="1"/>
</dbReference>
<feature type="transmembrane region" description="Helical" evidence="10">
    <location>
        <begin position="95"/>
        <end position="114"/>
    </location>
</feature>
<dbReference type="AlphaFoldDB" id="A0A7W9CJ56"/>
<evidence type="ECO:0000256" key="1">
    <source>
        <dbReference type="ARBA" id="ARBA00004651"/>
    </source>
</evidence>
<comment type="subcellular location">
    <subcellularLocation>
        <location evidence="1 9">Cell membrane</location>
        <topology evidence="1 9">Multi-pass membrane protein</topology>
    </subcellularLocation>
</comment>
<feature type="transmembrane region" description="Helical" evidence="10">
    <location>
        <begin position="39"/>
        <end position="58"/>
    </location>
</feature>
<dbReference type="SUPFAM" id="SSF103481">
    <property type="entry name" value="Multidrug resistance efflux transporter EmrE"/>
    <property type="match status" value="1"/>
</dbReference>
<dbReference type="Gene3D" id="1.10.3730.20">
    <property type="match status" value="1"/>
</dbReference>
<evidence type="ECO:0000313" key="11">
    <source>
        <dbReference type="EMBL" id="MBB5746655.1"/>
    </source>
</evidence>
<dbReference type="GO" id="GO:0022857">
    <property type="term" value="F:transmembrane transporter activity"/>
    <property type="evidence" value="ECO:0007669"/>
    <property type="project" value="InterPro"/>
</dbReference>
<sequence length="119" mass="12379">MSHLTLMAMNSINPWLALVIAGVLEVAWASGFKYVSLQRPLVSLAVGATMIASFFFLWLATQKLPIGTAYAIWTGIGAVGAASVGILLFGEPATAMRIVCIVLIVAGIVGLKLFSGAVA</sequence>
<dbReference type="InterPro" id="IPR000390">
    <property type="entry name" value="Small_drug/metabolite_transptr"/>
</dbReference>
<dbReference type="EMBL" id="JACHOR010000003">
    <property type="protein sequence ID" value="MBB5746655.1"/>
    <property type="molecule type" value="Genomic_DNA"/>
</dbReference>
<comment type="similarity">
    <text evidence="7">Belongs to the drug/metabolite transporter (DMT) superfamily. Small multidrug resistance (SMR) (TC 2.A.7.1) family. Gdx/SugE subfamily.</text>
</comment>
<accession>A0A7W9CJ56</accession>
<dbReference type="InterPro" id="IPR037185">
    <property type="entry name" value="EmrE-like"/>
</dbReference>
<name>A0A7W9CJ56_9CAUL</name>
<evidence type="ECO:0000256" key="5">
    <source>
        <dbReference type="ARBA" id="ARBA00022989"/>
    </source>
</evidence>
<evidence type="ECO:0000256" key="7">
    <source>
        <dbReference type="ARBA" id="ARBA00038151"/>
    </source>
</evidence>
<comment type="caution">
    <text evidence="11">The sequence shown here is derived from an EMBL/GenBank/DDBJ whole genome shotgun (WGS) entry which is preliminary data.</text>
</comment>
<dbReference type="InterPro" id="IPR045324">
    <property type="entry name" value="Small_multidrug_res"/>
</dbReference>
<dbReference type="Proteomes" id="UP000545037">
    <property type="component" value="Unassembled WGS sequence"/>
</dbReference>
<protein>
    <recommendedName>
        <fullName evidence="8">Guanidinium exporter</fullName>
    </recommendedName>
</protein>
<keyword evidence="4 9" id="KW-0812">Transmembrane</keyword>
<gene>
    <name evidence="11" type="ORF">GGR13_002259</name>
</gene>